<evidence type="ECO:0000256" key="8">
    <source>
        <dbReference type="SAM" id="SignalP"/>
    </source>
</evidence>
<gene>
    <name evidence="10" type="ORF">LMG7053_01045</name>
</gene>
<dbReference type="InterPro" id="IPR011050">
    <property type="entry name" value="Pectin_lyase_fold/virulence"/>
</dbReference>
<evidence type="ECO:0000256" key="4">
    <source>
        <dbReference type="ARBA" id="ARBA00022801"/>
    </source>
</evidence>
<dbReference type="PANTHER" id="PTHR43806">
    <property type="entry name" value="PEPTIDASE S8"/>
    <property type="match status" value="1"/>
</dbReference>
<dbReference type="InterPro" id="IPR005546">
    <property type="entry name" value="Autotransporte_beta"/>
</dbReference>
<dbReference type="Pfam" id="PF03797">
    <property type="entry name" value="Autotransporter"/>
    <property type="match status" value="1"/>
</dbReference>
<feature type="active site" description="Charge relay system" evidence="6">
    <location>
        <position position="355"/>
    </location>
</feature>
<evidence type="ECO:0000256" key="1">
    <source>
        <dbReference type="ARBA" id="ARBA00011073"/>
    </source>
</evidence>
<feature type="active site" description="Charge relay system" evidence="6">
    <location>
        <position position="98"/>
    </location>
</feature>
<dbReference type="InterPro" id="IPR015500">
    <property type="entry name" value="Peptidase_S8_subtilisin-rel"/>
</dbReference>
<comment type="similarity">
    <text evidence="1 6">Belongs to the peptidase S8 family.</text>
</comment>
<dbReference type="InterPro" id="IPR034061">
    <property type="entry name" value="Peptidases_S8_Autotransporter"/>
</dbReference>
<evidence type="ECO:0000256" key="3">
    <source>
        <dbReference type="ARBA" id="ARBA00022729"/>
    </source>
</evidence>
<dbReference type="Pfam" id="PF00082">
    <property type="entry name" value="Peptidase_S8"/>
    <property type="match status" value="1"/>
</dbReference>
<evidence type="ECO:0000259" key="9">
    <source>
        <dbReference type="PROSITE" id="PS51208"/>
    </source>
</evidence>
<evidence type="ECO:0000313" key="11">
    <source>
        <dbReference type="Proteomes" id="UP000494161"/>
    </source>
</evidence>
<evidence type="ECO:0000313" key="10">
    <source>
        <dbReference type="EMBL" id="CAB3941878.1"/>
    </source>
</evidence>
<keyword evidence="11" id="KW-1185">Reference proteome</keyword>
<feature type="region of interest" description="Disordered" evidence="7">
    <location>
        <begin position="1053"/>
        <end position="1073"/>
    </location>
</feature>
<feature type="signal peptide" evidence="8">
    <location>
        <begin position="1"/>
        <end position="41"/>
    </location>
</feature>
<dbReference type="InterPro" id="IPR013425">
    <property type="entry name" value="Autotrns_rpt"/>
</dbReference>
<evidence type="ECO:0000256" key="5">
    <source>
        <dbReference type="ARBA" id="ARBA00022825"/>
    </source>
</evidence>
<dbReference type="InterPro" id="IPR000209">
    <property type="entry name" value="Peptidase_S8/S53_dom"/>
</dbReference>
<keyword evidence="3 8" id="KW-0732">Signal</keyword>
<comment type="caution">
    <text evidence="10">The sequence shown here is derived from an EMBL/GenBank/DDBJ whole genome shotgun (WGS) entry which is preliminary data.</text>
</comment>
<evidence type="ECO:0000256" key="2">
    <source>
        <dbReference type="ARBA" id="ARBA00022670"/>
    </source>
</evidence>
<dbReference type="PROSITE" id="PS00138">
    <property type="entry name" value="SUBTILASE_SER"/>
    <property type="match status" value="1"/>
</dbReference>
<dbReference type="SUPFAM" id="SSF52743">
    <property type="entry name" value="Subtilisin-like"/>
    <property type="match status" value="1"/>
</dbReference>
<dbReference type="Gene3D" id="2.40.128.130">
    <property type="entry name" value="Autotransporter beta-domain"/>
    <property type="match status" value="1"/>
</dbReference>
<evidence type="ECO:0000256" key="7">
    <source>
        <dbReference type="SAM" id="MobiDB-lite"/>
    </source>
</evidence>
<protein>
    <recommendedName>
        <fullName evidence="9">Autotransporter domain-containing protein</fullName>
    </recommendedName>
</protein>
<dbReference type="InterPro" id="IPR050131">
    <property type="entry name" value="Peptidase_S8_subtilisin-like"/>
</dbReference>
<dbReference type="Proteomes" id="UP000494161">
    <property type="component" value="Unassembled WGS sequence"/>
</dbReference>
<dbReference type="SUPFAM" id="SSF103515">
    <property type="entry name" value="Autotransporter"/>
    <property type="match status" value="1"/>
</dbReference>
<feature type="domain" description="Autotransporter" evidence="9">
    <location>
        <begin position="1073"/>
        <end position="1352"/>
    </location>
</feature>
<dbReference type="CDD" id="cd04848">
    <property type="entry name" value="Peptidases_S8_Autotransporter_serine_protease_like"/>
    <property type="match status" value="1"/>
</dbReference>
<dbReference type="EMBL" id="CADILJ010000005">
    <property type="protein sequence ID" value="CAB3941878.1"/>
    <property type="molecule type" value="Genomic_DNA"/>
</dbReference>
<dbReference type="PANTHER" id="PTHR43806:SF11">
    <property type="entry name" value="CEREVISIN-RELATED"/>
    <property type="match status" value="1"/>
</dbReference>
<dbReference type="PROSITE" id="PS51208">
    <property type="entry name" value="AUTOTRANSPORTER"/>
    <property type="match status" value="1"/>
</dbReference>
<dbReference type="InterPro" id="IPR036709">
    <property type="entry name" value="Autotransporte_beta_dom_sf"/>
</dbReference>
<reference evidence="10 11" key="1">
    <citation type="submission" date="2020-04" db="EMBL/GenBank/DDBJ databases">
        <authorList>
            <person name="De Canck E."/>
        </authorList>
    </citation>
    <scope>NUCLEOTIDE SEQUENCE [LARGE SCALE GENOMIC DNA]</scope>
    <source>
        <strain evidence="10 11">LMG 7053</strain>
    </source>
</reference>
<dbReference type="PRINTS" id="PR00723">
    <property type="entry name" value="SUBTILISIN"/>
</dbReference>
<dbReference type="SUPFAM" id="SSF51126">
    <property type="entry name" value="Pectin lyase-like"/>
    <property type="match status" value="2"/>
</dbReference>
<sequence>MKSKMSRKRHPARPPKVRQGVRATHAALLAVGQAVLTPAQAQTYVNYDGTRTNDEQAAVASWANHPEFKGDWGLGAMNAQYAYARGLSGAGVKLGAVDSGYLPSHQEFASRGIIALSVKGSYANDGEQLDGSKLAWRAGEAFDRAGAYADKTDLAKRIGANDNHGNHVSGTIAAAKNGQGMMGVSFGSQYYTTNSNGTDSSRYGSNMDYNYFRAAYGNLAAAGVRAINSSWGSPPTADNYDTLSSFTQAYLRLNGAGKKTWLDAAADVSLQYGVLHVWANGNAGVAHASTRAGLPYFRLELEKYWIAATGLKPSGDQDFNKCGLAKYWCLAAPGYNILSANVTGDDQYKQSNGTSMSAPHVTGALGILMERYPYLGNEEIRTILLTTASHRGTGPADTPNEVFGWGVPDLRKGMDGPAQLLGKFTANLPAGVSDTWKNNISEAALTQRLREETAEVAAWATEKSALQSGIKAVPNAIPVAADVIAGMAQARALLEEVIQSNVKSTYTSARFKAAMDALQAAPQGPLLLSAYEAANPKWSDGYSKATDYDTFIAGRNDSDLAAAAINAPRIAAITRNKSIQDQIDLRQGRVNALAAKTDADYRGSLVKAGAGTLILAGDNSYSGGTELREGTLGVGHNNALGIGALAIANGATLLAAADNLSLGNAITLTGLGKVDTQARMLTLTGALADGQAAGGLAKLGAGTLVLAGASTYSGPTLLLDGTLRAGSAGSFSPRSAFMLNAGTQLDLGGRDQAIGSLSGDGAVALGAATLTTGADNQHSVYTGRIQGTGGLTKTGAGVFTLGADNRAYGGQITVSDGGLWLRDDARLGASVLARTGALLGGTGTLGATTIEAGAVHAPGNPVGTQTVTGDYVNRGTLRASGAPSAVSRVDVAGGVDITGATLELLLSPMDAAAWQPLNGPYTLIAKDSPGAVKGEFTTVRNPLLFLDAPVSTTGGDGNDVTLALKRNDRGMSTLASSANQASVASAIDALPQSHEVWRTIALSNNVAALDPALAQLSGDTHASVASALAGVTMAPAALNGLAALRHNLSAPMQPGAPTAAADNGAPPPASALPRSGASPLWIQLGGEWRNLAGNGNAPNLTQRSTSLTIGGDAAVGGGWRMGGAFGYTDARLSAQARQASARTDSYSATVYGGKAYALGAGALKLMAGGAYSWHVVDSQRQVRYGSLDQRLSANYRGATTQLFTEVGYALPLSDAAGVEPFIGLAWNQLRMRAFSESGGSAALSSDGQRQRNVSSLAGLRGNWLVPGSSIALRGMVGWRHVYGNTRPSVALSFDQGPAFSVAGAPIARDAARVELGADLVQIRNMTAGLSYGGEFGGGNRQHAGSLDVRWRF</sequence>
<dbReference type="InterPro" id="IPR036852">
    <property type="entry name" value="Peptidase_S8/S53_dom_sf"/>
</dbReference>
<dbReference type="PROSITE" id="PS51892">
    <property type="entry name" value="SUBTILASE"/>
    <property type="match status" value="1"/>
</dbReference>
<organism evidence="10 11">
    <name type="scientific">Achromobacter ruhlandii</name>
    <dbReference type="NCBI Taxonomy" id="72557"/>
    <lineage>
        <taxon>Bacteria</taxon>
        <taxon>Pseudomonadati</taxon>
        <taxon>Pseudomonadota</taxon>
        <taxon>Betaproteobacteria</taxon>
        <taxon>Burkholderiales</taxon>
        <taxon>Alcaligenaceae</taxon>
        <taxon>Achromobacter</taxon>
    </lineage>
</organism>
<proteinExistence type="inferred from homology"/>
<dbReference type="NCBIfam" id="TIGR02601">
    <property type="entry name" value="autotrns_rpt"/>
    <property type="match status" value="2"/>
</dbReference>
<dbReference type="Pfam" id="PF12951">
    <property type="entry name" value="PATR"/>
    <property type="match status" value="3"/>
</dbReference>
<keyword evidence="4 6" id="KW-0378">Hydrolase</keyword>
<evidence type="ECO:0000256" key="6">
    <source>
        <dbReference type="PROSITE-ProRule" id="PRU01240"/>
    </source>
</evidence>
<feature type="region of interest" description="Disordered" evidence="7">
    <location>
        <begin position="1"/>
        <end position="20"/>
    </location>
</feature>
<feature type="active site" description="Charge relay system" evidence="6">
    <location>
        <position position="164"/>
    </location>
</feature>
<dbReference type="Gene3D" id="3.40.50.200">
    <property type="entry name" value="Peptidase S8/S53 domain"/>
    <property type="match status" value="1"/>
</dbReference>
<accession>A0ABM8LPV2</accession>
<name>A0ABM8LPV2_9BURK</name>
<feature type="compositionally biased region" description="Basic residues" evidence="7">
    <location>
        <begin position="1"/>
        <end position="16"/>
    </location>
</feature>
<dbReference type="SMART" id="SM00869">
    <property type="entry name" value="Autotransporter"/>
    <property type="match status" value="1"/>
</dbReference>
<dbReference type="InterPro" id="IPR023828">
    <property type="entry name" value="Peptidase_S8_Ser-AS"/>
</dbReference>
<feature type="chain" id="PRO_5046451009" description="Autotransporter domain-containing protein" evidence="8">
    <location>
        <begin position="42"/>
        <end position="1352"/>
    </location>
</feature>
<keyword evidence="2 6" id="KW-0645">Protease</keyword>
<keyword evidence="5 6" id="KW-0720">Serine protease</keyword>